<evidence type="ECO:0000256" key="1">
    <source>
        <dbReference type="SAM" id="MobiDB-lite"/>
    </source>
</evidence>
<feature type="compositionally biased region" description="Low complexity" evidence="1">
    <location>
        <begin position="869"/>
        <end position="880"/>
    </location>
</feature>
<feature type="compositionally biased region" description="Basic and acidic residues" evidence="1">
    <location>
        <begin position="678"/>
        <end position="688"/>
    </location>
</feature>
<reference evidence="3" key="1">
    <citation type="journal article" date="2023" name="Science">
        <title>Genome structures resolve the early diversification of teleost fishes.</title>
        <authorList>
            <person name="Parey E."/>
            <person name="Louis A."/>
            <person name="Montfort J."/>
            <person name="Bouchez O."/>
            <person name="Roques C."/>
            <person name="Iampietro C."/>
            <person name="Lluch J."/>
            <person name="Castinel A."/>
            <person name="Donnadieu C."/>
            <person name="Desvignes T."/>
            <person name="Floi Bucao C."/>
            <person name="Jouanno E."/>
            <person name="Wen M."/>
            <person name="Mejri S."/>
            <person name="Dirks R."/>
            <person name="Jansen H."/>
            <person name="Henkel C."/>
            <person name="Chen W.J."/>
            <person name="Zahm M."/>
            <person name="Cabau C."/>
            <person name="Klopp C."/>
            <person name="Thompson A.W."/>
            <person name="Robinson-Rechavi M."/>
            <person name="Braasch I."/>
            <person name="Lecointre G."/>
            <person name="Bobe J."/>
            <person name="Postlethwait J.H."/>
            <person name="Berthelot C."/>
            <person name="Roest Crollius H."/>
            <person name="Guiguen Y."/>
        </authorList>
    </citation>
    <scope>NUCLEOTIDE SEQUENCE</scope>
    <source>
        <strain evidence="3">Concon-B</strain>
    </source>
</reference>
<feature type="compositionally biased region" description="Basic and acidic residues" evidence="1">
    <location>
        <begin position="789"/>
        <end position="803"/>
    </location>
</feature>
<feature type="region of interest" description="Disordered" evidence="1">
    <location>
        <begin position="157"/>
        <end position="224"/>
    </location>
</feature>
<feature type="domain" description="DUF4592" evidence="2">
    <location>
        <begin position="261"/>
        <end position="356"/>
    </location>
</feature>
<feature type="compositionally biased region" description="Basic and acidic residues" evidence="1">
    <location>
        <begin position="598"/>
        <end position="627"/>
    </location>
</feature>
<comment type="caution">
    <text evidence="3">The sequence shown here is derived from an EMBL/GenBank/DDBJ whole genome shotgun (WGS) entry which is preliminary data.</text>
</comment>
<evidence type="ECO:0000259" key="2">
    <source>
        <dbReference type="Pfam" id="PF15262"/>
    </source>
</evidence>
<feature type="compositionally biased region" description="Basic and acidic residues" evidence="1">
    <location>
        <begin position="1003"/>
        <end position="1013"/>
    </location>
</feature>
<feature type="domain" description="DUF4592" evidence="2">
    <location>
        <begin position="153"/>
        <end position="239"/>
    </location>
</feature>
<dbReference type="PANTHER" id="PTHR47743">
    <property type="entry name" value="KIAA1210 / KIAA1211 FAMILY MEMBER"/>
    <property type="match status" value="1"/>
</dbReference>
<feature type="compositionally biased region" description="Polar residues" evidence="1">
    <location>
        <begin position="497"/>
        <end position="513"/>
    </location>
</feature>
<feature type="compositionally biased region" description="Basic and acidic residues" evidence="1">
    <location>
        <begin position="881"/>
        <end position="894"/>
    </location>
</feature>
<feature type="compositionally biased region" description="Basic and acidic residues" evidence="1">
    <location>
        <begin position="360"/>
        <end position="379"/>
    </location>
</feature>
<feature type="region of interest" description="Disordered" evidence="1">
    <location>
        <begin position="296"/>
        <end position="389"/>
    </location>
</feature>
<feature type="compositionally biased region" description="Basic and acidic residues" evidence="1">
    <location>
        <begin position="462"/>
        <end position="475"/>
    </location>
</feature>
<feature type="compositionally biased region" description="Basic residues" evidence="1">
    <location>
        <begin position="340"/>
        <end position="359"/>
    </location>
</feature>
<keyword evidence="4" id="KW-1185">Reference proteome</keyword>
<accession>A0A9Q1HRF3</accession>
<feature type="region of interest" description="Disordered" evidence="1">
    <location>
        <begin position="412"/>
        <end position="1076"/>
    </location>
</feature>
<dbReference type="AlphaFoldDB" id="A0A9Q1HRF3"/>
<dbReference type="EMBL" id="JAFJMO010000015">
    <property type="protein sequence ID" value="KAJ8256235.1"/>
    <property type="molecule type" value="Genomic_DNA"/>
</dbReference>
<feature type="compositionally biased region" description="Polar residues" evidence="1">
    <location>
        <begin position="579"/>
        <end position="589"/>
    </location>
</feature>
<dbReference type="InterPro" id="IPR028030">
    <property type="entry name" value="DUF4592"/>
</dbReference>
<dbReference type="OrthoDB" id="9944945at2759"/>
<dbReference type="Pfam" id="PF15262">
    <property type="entry name" value="DUF4592"/>
    <property type="match status" value="2"/>
</dbReference>
<feature type="compositionally biased region" description="Low complexity" evidence="1">
    <location>
        <begin position="479"/>
        <end position="491"/>
    </location>
</feature>
<organism evidence="3 4">
    <name type="scientific">Conger conger</name>
    <name type="common">Conger eel</name>
    <name type="synonym">Muraena conger</name>
    <dbReference type="NCBI Taxonomy" id="82655"/>
    <lineage>
        <taxon>Eukaryota</taxon>
        <taxon>Metazoa</taxon>
        <taxon>Chordata</taxon>
        <taxon>Craniata</taxon>
        <taxon>Vertebrata</taxon>
        <taxon>Euteleostomi</taxon>
        <taxon>Actinopterygii</taxon>
        <taxon>Neopterygii</taxon>
        <taxon>Teleostei</taxon>
        <taxon>Anguilliformes</taxon>
        <taxon>Congridae</taxon>
        <taxon>Conger</taxon>
    </lineage>
</organism>
<protein>
    <recommendedName>
        <fullName evidence="2">DUF4592 domain-containing protein</fullName>
    </recommendedName>
</protein>
<evidence type="ECO:0000313" key="3">
    <source>
        <dbReference type="EMBL" id="KAJ8256235.1"/>
    </source>
</evidence>
<proteinExistence type="predicted"/>
<feature type="compositionally biased region" description="Basic and acidic residues" evidence="1">
    <location>
        <begin position="839"/>
        <end position="848"/>
    </location>
</feature>
<feature type="compositionally biased region" description="Basic and acidic residues" evidence="1">
    <location>
        <begin position="716"/>
        <end position="725"/>
    </location>
</feature>
<feature type="compositionally biased region" description="Polar residues" evidence="1">
    <location>
        <begin position="449"/>
        <end position="460"/>
    </location>
</feature>
<sequence>MTDARAKTNSDGGLVCLEALACADGIGSVAEVIMEAGTAEPEGSSEDIAGKKKSKLKVLRTRLFGRMKRKETVGLMKQSQSTSDVTAEEAEEAVGDSTEEFLYSPAMLGSRAMSHDSIFFAEEGQAAVEPVRILSQENVQGKIKALQMKLQQQNLRLGPPPLLITGKRAEDTGVSSEDDGLPHSPPETSFSLPEVLARGTPQFPDTHRNHSSLSLAGTGSEEDEQFSRSPCLRLSRVFTRCTAAACTSLQAGSITLLLYRDDCLIASPTRDQAVRDTAVTPSQVAQLGLMVNYGESSLMPSSVPPRSPQAESTPPTPASPPGVDFDSPARFTPCLDTSAARHRMSVKPRNQRASAKGRRLPSDRPRSESLNDLDHPVPERDEEDTEVAKDAVRLRSYSTQVIRDPSKLEGHVTMNPLFRRPIPRGPEAPRVPDLGTGETPPISAELETKNPSVSQPQGGSDSVREVLNDLVRRDSQNNTLAPSATPTTAPAGILPISENNQTRARKSNVQGVTQEPVWPPKTQSLPTPPVAALKSTVPRMSLKKNTAEQAQQDCQPPQSPQSVTVPPAGLEDQPPPEGTKQQRPNSGSFRFSIASAWDRPRGGSLHGKEDKRGVKEEVLASKPEEAKPQPLNPASALKSEGGLPAKTSFVSKQEEQAVAVSEEATPQDQSRNVAVFQERTDPNTKGKESMAPSGPAWESGSGVGVRQAAMEIVGRGVEEKKDSRETQSGGLEEDERSMFGVKLRSTSLSTKYRQREVRNPEPKSQALNVEGCVLGQSRDIQSSPLGQSRDPRRCSLDQSHDPEGGLLGQSCDTQALTPTKCPDPVQMPNLVAQGSQSLRQEKDLEHACLKPNLQRKRTFPNFDPPTFPTDPLSTPSSSTKSDPRDRERPGDSKRGGPAPKPAPAPPKEAEPVSEPVMSEPPAPQLPSLAFIPGRGDRAPQGTAERTAVLQGRLDRGALPEKKKQEQTEDRRQERTDRSFSVGRKTEPKAAPPDTQSTAATAPHRGEAKMEGRATYKAHTLEAAPSSAPVQSRQREDRQPSRPEVASSAPALSRGGQPSWMELAKRKSLAWSDKTMD</sequence>
<name>A0A9Q1HRF3_CONCO</name>
<feature type="compositionally biased region" description="Low complexity" evidence="1">
    <location>
        <begin position="549"/>
        <end position="567"/>
    </location>
</feature>
<feature type="compositionally biased region" description="Basic and acidic residues" evidence="1">
    <location>
        <begin position="952"/>
        <end position="987"/>
    </location>
</feature>
<evidence type="ECO:0000313" key="4">
    <source>
        <dbReference type="Proteomes" id="UP001152803"/>
    </source>
</evidence>
<gene>
    <name evidence="3" type="ORF">COCON_G00200990</name>
</gene>
<dbReference type="InterPro" id="IPR026713">
    <property type="entry name" value="CRACD-like"/>
</dbReference>
<dbReference type="Proteomes" id="UP001152803">
    <property type="component" value="Unassembled WGS sequence"/>
</dbReference>
<dbReference type="PANTHER" id="PTHR47743:SF1">
    <property type="entry name" value="CRACD-LIKE PROTEIN"/>
    <property type="match status" value="1"/>
</dbReference>